<dbReference type="PRINTS" id="PR00080">
    <property type="entry name" value="SDRFAMILY"/>
</dbReference>
<dbReference type="InterPro" id="IPR036291">
    <property type="entry name" value="NAD(P)-bd_dom_sf"/>
</dbReference>
<dbReference type="Proteomes" id="UP000290572">
    <property type="component" value="Unassembled WGS sequence"/>
</dbReference>
<dbReference type="EMBL" id="QBIY01013466">
    <property type="protein sequence ID" value="RXN03935.1"/>
    <property type="molecule type" value="Genomic_DNA"/>
</dbReference>
<evidence type="ECO:0000313" key="2">
    <source>
        <dbReference type="EMBL" id="RXN03935.1"/>
    </source>
</evidence>
<dbReference type="SUPFAM" id="SSF51735">
    <property type="entry name" value="NAD(P)-binding Rossmann-fold domains"/>
    <property type="match status" value="6"/>
</dbReference>
<feature type="compositionally biased region" description="Acidic residues" evidence="1">
    <location>
        <begin position="248"/>
        <end position="258"/>
    </location>
</feature>
<proteinExistence type="evidence at protein level"/>
<gene>
    <name evidence="2" type="ORF">ROHU_034259</name>
</gene>
<dbReference type="PRINTS" id="PR00081">
    <property type="entry name" value="GDHRDH"/>
</dbReference>
<name>A0A498LEY8_LABRO</name>
<dbReference type="CDD" id="cd05325">
    <property type="entry name" value="carb_red_sniffer_like_SDR_c"/>
    <property type="match status" value="3"/>
</dbReference>
<sequence>MAAVKACNILITGANRGLGLEMVKQLSESACPKQHIFATCRNPDGPKSEALRELAKKHPSVITIIRLDADDPSSIKESAKKVGSLLGNNGLNLLVNNAAIVARGTIQTSSVEDMKNTFNTNVIGPLLIIREYLPFLQKAAKASGTPGMSSNKAAVINISTVAGSMTRMPTIYSFFPTLPYGVSKAGFNMLTVLAAEELKADEILCMALHPGWVKTELGGDEPAEEQPKESEDQVEAGGGGDQIRGEGMEDQSQDEEESGMFCSPGSCLHYRESVESMLCVIGSLTEKQHGGFLNCTGKHCPGKPDEQRLYHQEGHQRHIFATCRDPDGPKSEALRELVKKHPSVITIIRLDANDPSSVKESAKKVGSLLGNNGLNLLVNNAGIVANGTIQTSCVEDMKNTFNTNVIGPLLIIREYLPYLQIAAKASGTPGMSSKKAAVINISTVAGSMTRMPSIYNHYPTLPYGVSKAGFNMLTVLAAEEFKVDEILCMALHPGWVKTELGGDEVEAAGRNMAAVKACNILITGANRGLGFETVKQLLEDSCPKRHIFATCRDPDGPKSEALRELAKKHPSVITIIRLDADDPSSIKESAKKVGSLLGNNGLNLLVNNAAIVARGTIQTSSVEDLKNTFNTNVIGPLLIIKEYLPYLQTAAKASGTPGLSCNKAAVINISTVGGSITRMPSLYEQFPVLPYCVSKAGLNMLTVLAAEELKADEILCMALHPGWTLRELAKKHPSVITIIRLDADDPSSVKESAKKVGSLLGNNGLNLLVNNAAILANGNIQTSSVEDMKNTFNTNVIGPLLIIKEYLPYLQTAAKASGIPAMSCNKAAVINISTLGGSITRMPSMYSQFPVFPYCVSKAPLESKESVEGMLRVIGSLTEKQHGGFLDYNGEILPWHPKEIVSNCSPQLACSALVTGANRGLGLEMVKQLLEAQCSKVFAACRDPDGPNSEALRELAKKHPDVVTIVKLDVADPCSIKESAKKVGSLLGRNGLNLLVNNAAVLPQKTMLTATVEDMQNAFNTNVIGPLFVIREYLSYLKTAAKASSKPGMSCDKAAVINISTDSGSMTIMPEIIDPFPFFPYSISKAGLNMLTVYTARDFKADEILCMSLHPGWVKTDMGGGDMALIDTRESVEGMLSVIGSLTEKQNGGFFDYTGKTMPWNVRSCSALRELAKKHPDVITLVKLDVSDPGSIKESAQKVGSLLGKNGLNLILNNAAVLPQKTMLTTTVEDMINTFNTNVIGPLFVIREYLPYLKTAAKASGKPGMSCDKAAVINISTDASSMAIMPVLKEPFPLFPYSISKAGLNMLTIYTARDFKADEILCISIHPGWAPIDARQSVEGVLSVVSSLTEKQHGGFLDYTGKTMPW</sequence>
<organism evidence="2 3">
    <name type="scientific">Labeo rohita</name>
    <name type="common">Indian major carp</name>
    <name type="synonym">Cyprinus rohita</name>
    <dbReference type="NCBI Taxonomy" id="84645"/>
    <lineage>
        <taxon>Eukaryota</taxon>
        <taxon>Metazoa</taxon>
        <taxon>Chordata</taxon>
        <taxon>Craniata</taxon>
        <taxon>Vertebrata</taxon>
        <taxon>Euteleostomi</taxon>
        <taxon>Actinopterygii</taxon>
        <taxon>Neopterygii</taxon>
        <taxon>Teleostei</taxon>
        <taxon>Ostariophysi</taxon>
        <taxon>Cypriniformes</taxon>
        <taxon>Cyprinidae</taxon>
        <taxon>Labeoninae</taxon>
        <taxon>Labeonini</taxon>
        <taxon>Labeo</taxon>
    </lineage>
</organism>
<dbReference type="PANTHER" id="PTHR43544:SF33">
    <property type="entry name" value="C-FACTOR"/>
    <property type="match status" value="1"/>
</dbReference>
<reference evidence="2 3" key="1">
    <citation type="submission" date="2018-03" db="EMBL/GenBank/DDBJ databases">
        <title>Draft genome sequence of Rohu Carp (Labeo rohita).</title>
        <authorList>
            <person name="Das P."/>
            <person name="Kushwaha B."/>
            <person name="Joshi C.G."/>
            <person name="Kumar D."/>
            <person name="Nagpure N.S."/>
            <person name="Sahoo L."/>
            <person name="Das S.P."/>
            <person name="Bit A."/>
            <person name="Patnaik S."/>
            <person name="Meher P.K."/>
            <person name="Jayasankar P."/>
            <person name="Koringa P.G."/>
            <person name="Patel N.V."/>
            <person name="Hinsu A.T."/>
            <person name="Kumar R."/>
            <person name="Pandey M."/>
            <person name="Agarwal S."/>
            <person name="Srivastava S."/>
            <person name="Singh M."/>
            <person name="Iquebal M.A."/>
            <person name="Jaiswal S."/>
            <person name="Angadi U.B."/>
            <person name="Kumar N."/>
            <person name="Raza M."/>
            <person name="Shah T.M."/>
            <person name="Rai A."/>
            <person name="Jena J.K."/>
        </authorList>
    </citation>
    <scope>NUCLEOTIDE SEQUENCE [LARGE SCALE GENOMIC DNA]</scope>
    <source>
        <strain evidence="2">DASCIFA01</strain>
        <tissue evidence="2">Testis</tissue>
    </source>
</reference>
<feature type="region of interest" description="Disordered" evidence="1">
    <location>
        <begin position="216"/>
        <end position="260"/>
    </location>
</feature>
<dbReference type="Pfam" id="PF13561">
    <property type="entry name" value="adh_short_C2"/>
    <property type="match status" value="1"/>
</dbReference>
<dbReference type="PANTHER" id="PTHR43544">
    <property type="entry name" value="SHORT-CHAIN DEHYDROGENASE/REDUCTASE"/>
    <property type="match status" value="1"/>
</dbReference>
<dbReference type="STRING" id="84645.A0A498LEY8"/>
<dbReference type="Gene3D" id="3.40.50.720">
    <property type="entry name" value="NAD(P)-binding Rossmann-like Domain"/>
    <property type="match status" value="6"/>
</dbReference>
<dbReference type="InterPro" id="IPR002347">
    <property type="entry name" value="SDR_fam"/>
</dbReference>
<dbReference type="GO" id="GO:0016491">
    <property type="term" value="F:oxidoreductase activity"/>
    <property type="evidence" value="ECO:0007669"/>
    <property type="project" value="TreeGrafter"/>
</dbReference>
<dbReference type="GO" id="GO:0005737">
    <property type="term" value="C:cytoplasm"/>
    <property type="evidence" value="ECO:0007669"/>
    <property type="project" value="TreeGrafter"/>
</dbReference>
<evidence type="ECO:0007829" key="4">
    <source>
        <dbReference type="PeptideAtlas" id="A0A498LEY8"/>
    </source>
</evidence>
<comment type="caution">
    <text evidence="2">The sequence shown here is derived from an EMBL/GenBank/DDBJ whole genome shotgun (WGS) entry which is preliminary data.</text>
</comment>
<protein>
    <submittedName>
        <fullName evidence="2">C-factor-like protein</fullName>
    </submittedName>
</protein>
<dbReference type="InterPro" id="IPR051468">
    <property type="entry name" value="Fungal_SecMetab_SDRs"/>
</dbReference>
<keyword evidence="3" id="KW-1185">Reference proteome</keyword>
<accession>A0A498LEY8</accession>
<evidence type="ECO:0000256" key="1">
    <source>
        <dbReference type="SAM" id="MobiDB-lite"/>
    </source>
</evidence>
<dbReference type="Pfam" id="PF00106">
    <property type="entry name" value="adh_short"/>
    <property type="match status" value="4"/>
</dbReference>
<evidence type="ECO:0000313" key="3">
    <source>
        <dbReference type="Proteomes" id="UP000290572"/>
    </source>
</evidence>
<keyword evidence="4" id="KW-1267">Proteomics identification</keyword>